<sequence>MQEICTNITWLSLQRVDIRDNRGGENHDLKSANKSLFFKSLLNLVMGGKTVLEKRKTNTQFNYWHHG</sequence>
<protein>
    <submittedName>
        <fullName evidence="1">Uncharacterized protein</fullName>
    </submittedName>
</protein>
<accession>A0A0B7BMR1</accession>
<proteinExistence type="predicted"/>
<dbReference type="AlphaFoldDB" id="A0A0B7BMR1"/>
<evidence type="ECO:0000313" key="1">
    <source>
        <dbReference type="EMBL" id="CEK94202.1"/>
    </source>
</evidence>
<gene>
    <name evidence="1" type="primary">ORF199612</name>
</gene>
<organism evidence="1">
    <name type="scientific">Arion vulgaris</name>
    <dbReference type="NCBI Taxonomy" id="1028688"/>
    <lineage>
        <taxon>Eukaryota</taxon>
        <taxon>Metazoa</taxon>
        <taxon>Spiralia</taxon>
        <taxon>Lophotrochozoa</taxon>
        <taxon>Mollusca</taxon>
        <taxon>Gastropoda</taxon>
        <taxon>Heterobranchia</taxon>
        <taxon>Euthyneura</taxon>
        <taxon>Panpulmonata</taxon>
        <taxon>Eupulmonata</taxon>
        <taxon>Stylommatophora</taxon>
        <taxon>Helicina</taxon>
        <taxon>Arionoidea</taxon>
        <taxon>Arionidae</taxon>
        <taxon>Arion</taxon>
    </lineage>
</organism>
<name>A0A0B7BMR1_9EUPU</name>
<dbReference type="EMBL" id="HACG01047337">
    <property type="protein sequence ID" value="CEK94202.1"/>
    <property type="molecule type" value="Transcribed_RNA"/>
</dbReference>
<reference evidence="1" key="1">
    <citation type="submission" date="2014-12" db="EMBL/GenBank/DDBJ databases">
        <title>Insight into the proteome of Arion vulgaris.</title>
        <authorList>
            <person name="Aradska J."/>
            <person name="Bulat T."/>
            <person name="Smidak R."/>
            <person name="Sarate P."/>
            <person name="Gangsoo J."/>
            <person name="Sialana F."/>
            <person name="Bilban M."/>
            <person name="Lubec G."/>
        </authorList>
    </citation>
    <scope>NUCLEOTIDE SEQUENCE</scope>
    <source>
        <tissue evidence="1">Skin</tissue>
    </source>
</reference>